<sequence length="293" mass="31254">MRALSRTCSRAGLWLWPGQALYAGPSLDLGVHSGSVACLAVGVDAPVVVHVPGRPDLTTRSVLVPPRLPHRLIAKGERMVFCYLDPASPYAAACRTEMLQGDVLPHVHRQEADLVHLASRLDERRPADGALWLARAAPAPSPTRTDERIRAATRRLLGNPETALTARELAAEAGLSVSRFLHLFKAQTGTSFRRYRIWARMLRAAALLDEDHDLTRVAVEAGFSSPSHLSSTFHTTFGLTPSALLAVDLDIVRGDAPHAGRTAQSSGGSRRSSAAASCEPVAPVAPGSPPATP</sequence>
<reference evidence="6 7" key="1">
    <citation type="submission" date="2020-10" db="EMBL/GenBank/DDBJ databases">
        <title>Sequencing the genomes of 1000 actinobacteria strains.</title>
        <authorList>
            <person name="Klenk H.-P."/>
        </authorList>
    </citation>
    <scope>NUCLEOTIDE SEQUENCE [LARGE SCALE GENOMIC DNA]</scope>
    <source>
        <strain evidence="6 7">DSM 46744</strain>
    </source>
</reference>
<evidence type="ECO:0000256" key="4">
    <source>
        <dbReference type="SAM" id="MobiDB-lite"/>
    </source>
</evidence>
<dbReference type="Proteomes" id="UP000627838">
    <property type="component" value="Unassembled WGS sequence"/>
</dbReference>
<dbReference type="PROSITE" id="PS01124">
    <property type="entry name" value="HTH_ARAC_FAMILY_2"/>
    <property type="match status" value="1"/>
</dbReference>
<dbReference type="RefSeq" id="WP_318784032.1">
    <property type="nucleotide sequence ID" value="NZ_JADBDZ010000001.1"/>
</dbReference>
<dbReference type="SUPFAM" id="SSF46689">
    <property type="entry name" value="Homeodomain-like"/>
    <property type="match status" value="2"/>
</dbReference>
<evidence type="ECO:0000259" key="5">
    <source>
        <dbReference type="PROSITE" id="PS01124"/>
    </source>
</evidence>
<dbReference type="EMBL" id="JADBDZ010000001">
    <property type="protein sequence ID" value="MBE1532249.1"/>
    <property type="molecule type" value="Genomic_DNA"/>
</dbReference>
<feature type="compositionally biased region" description="Low complexity" evidence="4">
    <location>
        <begin position="259"/>
        <end position="285"/>
    </location>
</feature>
<evidence type="ECO:0000256" key="1">
    <source>
        <dbReference type="ARBA" id="ARBA00023015"/>
    </source>
</evidence>
<gene>
    <name evidence="6" type="ORF">H4W34_002082</name>
</gene>
<proteinExistence type="predicted"/>
<dbReference type="Pfam" id="PF12833">
    <property type="entry name" value="HTH_18"/>
    <property type="match status" value="1"/>
</dbReference>
<protein>
    <submittedName>
        <fullName evidence="6">AraC-like DNA-binding protein</fullName>
    </submittedName>
</protein>
<dbReference type="InterPro" id="IPR009057">
    <property type="entry name" value="Homeodomain-like_sf"/>
</dbReference>
<dbReference type="Gene3D" id="1.10.10.60">
    <property type="entry name" value="Homeodomain-like"/>
    <property type="match status" value="2"/>
</dbReference>
<evidence type="ECO:0000256" key="2">
    <source>
        <dbReference type="ARBA" id="ARBA00023125"/>
    </source>
</evidence>
<keyword evidence="2" id="KW-0238">DNA-binding</keyword>
<evidence type="ECO:0000256" key="3">
    <source>
        <dbReference type="ARBA" id="ARBA00023163"/>
    </source>
</evidence>
<keyword evidence="3" id="KW-0804">Transcription</keyword>
<dbReference type="SMART" id="SM00342">
    <property type="entry name" value="HTH_ARAC"/>
    <property type="match status" value="1"/>
</dbReference>
<evidence type="ECO:0000313" key="6">
    <source>
        <dbReference type="EMBL" id="MBE1532249.1"/>
    </source>
</evidence>
<evidence type="ECO:0000313" key="7">
    <source>
        <dbReference type="Proteomes" id="UP000627838"/>
    </source>
</evidence>
<comment type="caution">
    <text evidence="6">The sequence shown here is derived from an EMBL/GenBank/DDBJ whole genome shotgun (WGS) entry which is preliminary data.</text>
</comment>
<keyword evidence="1" id="KW-0805">Transcription regulation</keyword>
<dbReference type="InterPro" id="IPR050204">
    <property type="entry name" value="AraC_XylS_family_regulators"/>
</dbReference>
<accession>A0ABR9JNV3</accession>
<feature type="domain" description="HTH araC/xylS-type" evidence="5">
    <location>
        <begin position="147"/>
        <end position="247"/>
    </location>
</feature>
<dbReference type="PANTHER" id="PTHR46796">
    <property type="entry name" value="HTH-TYPE TRANSCRIPTIONAL ACTIVATOR RHAS-RELATED"/>
    <property type="match status" value="1"/>
</dbReference>
<feature type="region of interest" description="Disordered" evidence="4">
    <location>
        <begin position="258"/>
        <end position="293"/>
    </location>
</feature>
<organism evidence="6 7">
    <name type="scientific">Actinomadura algeriensis</name>
    <dbReference type="NCBI Taxonomy" id="1679523"/>
    <lineage>
        <taxon>Bacteria</taxon>
        <taxon>Bacillati</taxon>
        <taxon>Actinomycetota</taxon>
        <taxon>Actinomycetes</taxon>
        <taxon>Streptosporangiales</taxon>
        <taxon>Thermomonosporaceae</taxon>
        <taxon>Actinomadura</taxon>
    </lineage>
</organism>
<keyword evidence="7" id="KW-1185">Reference proteome</keyword>
<name>A0ABR9JNV3_9ACTN</name>
<dbReference type="InterPro" id="IPR018060">
    <property type="entry name" value="HTH_AraC"/>
</dbReference>